<dbReference type="AlphaFoldDB" id="A0A6C0BPL1"/>
<protein>
    <recommendedName>
        <fullName evidence="1">SET domain-containing protein</fullName>
    </recommendedName>
</protein>
<reference evidence="2" key="1">
    <citation type="journal article" date="2020" name="Nature">
        <title>Giant virus diversity and host interactions through global metagenomics.</title>
        <authorList>
            <person name="Schulz F."/>
            <person name="Roux S."/>
            <person name="Paez-Espino D."/>
            <person name="Jungbluth S."/>
            <person name="Walsh D.A."/>
            <person name="Denef V.J."/>
            <person name="McMahon K.D."/>
            <person name="Konstantinidis K.T."/>
            <person name="Eloe-Fadrosh E.A."/>
            <person name="Kyrpides N.C."/>
            <person name="Woyke T."/>
        </authorList>
    </citation>
    <scope>NUCLEOTIDE SEQUENCE</scope>
    <source>
        <strain evidence="2">GVMAG-M-3300018416-26</strain>
    </source>
</reference>
<evidence type="ECO:0000313" key="2">
    <source>
        <dbReference type="EMBL" id="QHS94375.1"/>
    </source>
</evidence>
<dbReference type="EMBL" id="MN739221">
    <property type="protein sequence ID" value="QHS94375.1"/>
    <property type="molecule type" value="Genomic_DNA"/>
</dbReference>
<feature type="domain" description="SET" evidence="1">
    <location>
        <begin position="62"/>
        <end position="157"/>
    </location>
</feature>
<accession>A0A6C0BPL1</accession>
<dbReference type="Gene3D" id="2.170.270.10">
    <property type="entry name" value="SET domain"/>
    <property type="match status" value="1"/>
</dbReference>
<dbReference type="InterPro" id="IPR046341">
    <property type="entry name" value="SET_dom_sf"/>
</dbReference>
<sequence length="163" mass="18699">MNTQDIINMELQMSIEKNWDLDSLDMIYFRTQNDGWRLWTIVAKSSLATLDEKLQENPCDFGYGLIAGRNFQPGDYIGKFTGFEVSEEDVNRIEDTKWIVQLNNINIDTRHGNTGFVQFVNDAFETTSTNNALMNARGYLVASENIEAGDEILCSYGPDYWKK</sequence>
<dbReference type="Pfam" id="PF00856">
    <property type="entry name" value="SET"/>
    <property type="match status" value="1"/>
</dbReference>
<dbReference type="SUPFAM" id="SSF82199">
    <property type="entry name" value="SET domain"/>
    <property type="match status" value="1"/>
</dbReference>
<name>A0A6C0BPL1_9ZZZZ</name>
<evidence type="ECO:0000259" key="1">
    <source>
        <dbReference type="Pfam" id="PF00856"/>
    </source>
</evidence>
<organism evidence="2">
    <name type="scientific">viral metagenome</name>
    <dbReference type="NCBI Taxonomy" id="1070528"/>
    <lineage>
        <taxon>unclassified sequences</taxon>
        <taxon>metagenomes</taxon>
        <taxon>organismal metagenomes</taxon>
    </lineage>
</organism>
<proteinExistence type="predicted"/>
<dbReference type="InterPro" id="IPR001214">
    <property type="entry name" value="SET_dom"/>
</dbReference>